<proteinExistence type="predicted"/>
<dbReference type="PROSITE" id="PS50011">
    <property type="entry name" value="PROTEIN_KINASE_DOM"/>
    <property type="match status" value="1"/>
</dbReference>
<dbReference type="PROSITE" id="PS50088">
    <property type="entry name" value="ANK_REPEAT"/>
    <property type="match status" value="4"/>
</dbReference>
<dbReference type="SUPFAM" id="SSF56112">
    <property type="entry name" value="Protein kinase-like (PK-like)"/>
    <property type="match status" value="1"/>
</dbReference>
<accession>A0A9W9GRB6</accession>
<dbReference type="PROSITE" id="PS00108">
    <property type="entry name" value="PROTEIN_KINASE_ST"/>
    <property type="match status" value="1"/>
</dbReference>
<gene>
    <name evidence="5" type="ORF">N7476_000541</name>
</gene>
<evidence type="ECO:0000313" key="5">
    <source>
        <dbReference type="EMBL" id="KAJ5330758.1"/>
    </source>
</evidence>
<dbReference type="InterPro" id="IPR000719">
    <property type="entry name" value="Prot_kinase_dom"/>
</dbReference>
<dbReference type="GO" id="GO:0004672">
    <property type="term" value="F:protein kinase activity"/>
    <property type="evidence" value="ECO:0007669"/>
    <property type="project" value="InterPro"/>
</dbReference>
<evidence type="ECO:0000256" key="2">
    <source>
        <dbReference type="ARBA" id="ARBA00023043"/>
    </source>
</evidence>
<keyword evidence="1" id="KW-0677">Repeat</keyword>
<dbReference type="InterPro" id="IPR011009">
    <property type="entry name" value="Kinase-like_dom_sf"/>
</dbReference>
<name>A0A9W9GRB6_9EURO</name>
<feature type="repeat" description="ANK" evidence="3">
    <location>
        <begin position="411"/>
        <end position="443"/>
    </location>
</feature>
<dbReference type="Pfam" id="PF12796">
    <property type="entry name" value="Ank_2"/>
    <property type="match status" value="2"/>
</dbReference>
<dbReference type="Pfam" id="PF00069">
    <property type="entry name" value="Pkinase"/>
    <property type="match status" value="1"/>
</dbReference>
<dbReference type="PANTHER" id="PTHR24126:SF14">
    <property type="entry name" value="ANK_REP_REGION DOMAIN-CONTAINING PROTEIN"/>
    <property type="match status" value="1"/>
</dbReference>
<evidence type="ECO:0000256" key="3">
    <source>
        <dbReference type="PROSITE-ProRule" id="PRU00023"/>
    </source>
</evidence>
<feature type="repeat" description="ANK" evidence="3">
    <location>
        <begin position="516"/>
        <end position="548"/>
    </location>
</feature>
<dbReference type="PANTHER" id="PTHR24126">
    <property type="entry name" value="ANKYRIN REPEAT, PH AND SEC7 DOMAIN CONTAINING PROTEIN SECG-RELATED"/>
    <property type="match status" value="1"/>
</dbReference>
<dbReference type="Gene3D" id="1.10.510.10">
    <property type="entry name" value="Transferase(Phosphotransferase) domain 1"/>
    <property type="match status" value="1"/>
</dbReference>
<comment type="caution">
    <text evidence="5">The sequence shown here is derived from an EMBL/GenBank/DDBJ whole genome shotgun (WGS) entry which is preliminary data.</text>
</comment>
<dbReference type="PROSITE" id="PS50297">
    <property type="entry name" value="ANK_REP_REGION"/>
    <property type="match status" value="3"/>
</dbReference>
<feature type="repeat" description="ANK" evidence="3">
    <location>
        <begin position="549"/>
        <end position="583"/>
    </location>
</feature>
<dbReference type="SMART" id="SM00248">
    <property type="entry name" value="ANK"/>
    <property type="match status" value="6"/>
</dbReference>
<reference evidence="5" key="1">
    <citation type="submission" date="2022-12" db="EMBL/GenBank/DDBJ databases">
        <authorList>
            <person name="Petersen C."/>
        </authorList>
    </citation>
    <scope>NUCLEOTIDE SEQUENCE</scope>
    <source>
        <strain evidence="5">IBT 21472</strain>
    </source>
</reference>
<dbReference type="SMART" id="SM00220">
    <property type="entry name" value="S_TKc"/>
    <property type="match status" value="1"/>
</dbReference>
<protein>
    <recommendedName>
        <fullName evidence="4">Protein kinase domain-containing protein</fullName>
    </recommendedName>
</protein>
<evidence type="ECO:0000313" key="6">
    <source>
        <dbReference type="Proteomes" id="UP001147746"/>
    </source>
</evidence>
<reference evidence="5" key="2">
    <citation type="journal article" date="2023" name="IMA Fungus">
        <title>Comparative genomic study of the Penicillium genus elucidates a diverse pangenome and 15 lateral gene transfer events.</title>
        <authorList>
            <person name="Petersen C."/>
            <person name="Sorensen T."/>
            <person name="Nielsen M.R."/>
            <person name="Sondergaard T.E."/>
            <person name="Sorensen J.L."/>
            <person name="Fitzpatrick D.A."/>
            <person name="Frisvad J.C."/>
            <person name="Nielsen K.L."/>
        </authorList>
    </citation>
    <scope>NUCLEOTIDE SEQUENCE</scope>
    <source>
        <strain evidence="5">IBT 21472</strain>
    </source>
</reference>
<keyword evidence="2 3" id="KW-0040">ANK repeat</keyword>
<dbReference type="Proteomes" id="UP001147746">
    <property type="component" value="Unassembled WGS sequence"/>
</dbReference>
<dbReference type="InterPro" id="IPR008271">
    <property type="entry name" value="Ser/Thr_kinase_AS"/>
</dbReference>
<evidence type="ECO:0000259" key="4">
    <source>
        <dbReference type="PROSITE" id="PS50011"/>
    </source>
</evidence>
<feature type="domain" description="Protein kinase" evidence="4">
    <location>
        <begin position="42"/>
        <end position="304"/>
    </location>
</feature>
<feature type="repeat" description="ANK" evidence="3">
    <location>
        <begin position="584"/>
        <end position="616"/>
    </location>
</feature>
<dbReference type="Gene3D" id="1.25.40.20">
    <property type="entry name" value="Ankyrin repeat-containing domain"/>
    <property type="match status" value="1"/>
</dbReference>
<dbReference type="GO" id="GO:0005524">
    <property type="term" value="F:ATP binding"/>
    <property type="evidence" value="ECO:0007669"/>
    <property type="project" value="InterPro"/>
</dbReference>
<dbReference type="InterPro" id="IPR036770">
    <property type="entry name" value="Ankyrin_rpt-contain_sf"/>
</dbReference>
<keyword evidence="6" id="KW-1185">Reference proteome</keyword>
<evidence type="ECO:0000256" key="1">
    <source>
        <dbReference type="ARBA" id="ARBA00022737"/>
    </source>
</evidence>
<organism evidence="5 6">
    <name type="scientific">Penicillium atrosanguineum</name>
    <dbReference type="NCBI Taxonomy" id="1132637"/>
    <lineage>
        <taxon>Eukaryota</taxon>
        <taxon>Fungi</taxon>
        <taxon>Dikarya</taxon>
        <taxon>Ascomycota</taxon>
        <taxon>Pezizomycotina</taxon>
        <taxon>Eurotiomycetes</taxon>
        <taxon>Eurotiomycetidae</taxon>
        <taxon>Eurotiales</taxon>
        <taxon>Aspergillaceae</taxon>
        <taxon>Penicillium</taxon>
    </lineage>
</organism>
<dbReference type="EMBL" id="JAPZBO010000001">
    <property type="protein sequence ID" value="KAJ5330758.1"/>
    <property type="molecule type" value="Genomic_DNA"/>
</dbReference>
<dbReference type="SUPFAM" id="SSF48403">
    <property type="entry name" value="Ankyrin repeat"/>
    <property type="match status" value="1"/>
</dbReference>
<sequence length="662" mass="74518">MRDQESAERFKLNVTVLSEDRSREVHFRPDPHQPGKQSREVIMWHRTLKLADNVHVYESPVGELRVVKQVSKKDSRLAKSASELDVLGQVSSSMELQDKQLFVHFHGWFPSTDYICLMMEYCTFGDISECFPSPLPEVETRCICEQLLESLAVLHGLGITHRDIKPQNVLVVQRDPIRVKIADFGISKRALEGQTELRTQIGTQGYMAPEILGLVDEAKEDSTYTCAVDIWSLGCLLFYLLTKQTPFSEYESLRDYVKGYTTFPDTHLIENSTSPSVQNFINRLLAPSPEDRPEASVDLVVDWVIEQDGISLPKLTSTMEAPKDMETHHYEAQNTIVDDQASFVSDPPVPPVAVQPPGDLAVIRDPDVEEEMNFYSYELWHVIKSTKSKTAGANRLLPILDQGANPSILHEGYNALHLSAEYGSAEWVELLLTYAADVKKCTRPRRETALHLATCQRDLETYLEKFVLLQSHGVELDAQNNDGDTALHLVIARFGSIKPIEALLAAGASTEKKGRRGHTPLMYAIYLDREEKALALLKGGANVNCEDENGRTPLQLAIASDRIGIGLIRQIISAGADINKADEDGHMPLYHAVQLKKRDIVYLLLDHDATCELGDSRLQRSLTQMQMWRRLSQQNEVPRGDTEHAINVFQWNFLGLSHNEPD</sequence>
<dbReference type="AlphaFoldDB" id="A0A9W9GRB6"/>
<dbReference type="InterPro" id="IPR002110">
    <property type="entry name" value="Ankyrin_rpt"/>
</dbReference>